<name>A0A166VAZ4_9GAMM</name>
<gene>
    <name evidence="1" type="ORF">N475_22405</name>
</gene>
<evidence type="ECO:0000313" key="2">
    <source>
        <dbReference type="Proteomes" id="UP000076643"/>
    </source>
</evidence>
<keyword evidence="2" id="KW-1185">Reference proteome</keyword>
<reference evidence="1 2" key="1">
    <citation type="submission" date="2013-07" db="EMBL/GenBank/DDBJ databases">
        <title>Comparative Genomic and Metabolomic Analysis of Twelve Strains of Pseudoalteromonas luteoviolacea.</title>
        <authorList>
            <person name="Vynne N.G."/>
            <person name="Mansson M."/>
            <person name="Gram L."/>
        </authorList>
    </citation>
    <scope>NUCLEOTIDE SEQUENCE [LARGE SCALE GENOMIC DNA]</scope>
    <source>
        <strain evidence="1 2">DSM 6061</strain>
    </source>
</reference>
<accession>A0A166VAZ4</accession>
<dbReference type="GeneID" id="57362218"/>
<evidence type="ECO:0000313" key="1">
    <source>
        <dbReference type="EMBL" id="KZN32436.1"/>
    </source>
</evidence>
<dbReference type="PATRIC" id="fig|1365250.3.peg.4282"/>
<organism evidence="1 2">
    <name type="scientific">Pseudoalteromonas luteoviolacea DSM 6061</name>
    <dbReference type="NCBI Taxonomy" id="1365250"/>
    <lineage>
        <taxon>Bacteria</taxon>
        <taxon>Pseudomonadati</taxon>
        <taxon>Pseudomonadota</taxon>
        <taxon>Gammaproteobacteria</taxon>
        <taxon>Alteromonadales</taxon>
        <taxon>Pseudoalteromonadaceae</taxon>
        <taxon>Pseudoalteromonas</taxon>
    </lineage>
</organism>
<dbReference type="AlphaFoldDB" id="A0A166VAZ4"/>
<comment type="caution">
    <text evidence="1">The sequence shown here is derived from an EMBL/GenBank/DDBJ whole genome shotgun (WGS) entry which is preliminary data.</text>
</comment>
<dbReference type="Proteomes" id="UP000076643">
    <property type="component" value="Unassembled WGS sequence"/>
</dbReference>
<dbReference type="EMBL" id="AUYB01000132">
    <property type="protein sequence ID" value="KZN32436.1"/>
    <property type="molecule type" value="Genomic_DNA"/>
</dbReference>
<proteinExistence type="predicted"/>
<protein>
    <submittedName>
        <fullName evidence="1">Uncharacterized protein</fullName>
    </submittedName>
</protein>
<dbReference type="RefSeq" id="WP_063356383.1">
    <property type="nucleotide sequence ID" value="NZ_AQHB01000023.1"/>
</dbReference>
<sequence>MPNQLRKTLKSFFRRGAKPTESQFAKWIDACLLLGEDGISKDGSGLEISKNLVVKGNLIVDGTFWLSDGALPESNDVMNPNLGQTPKGAVFLWFGETLPYGYEFCDGKNGRPYLAPPECTSNGLNYIIKVIG</sequence>